<dbReference type="GO" id="GO:0005886">
    <property type="term" value="C:plasma membrane"/>
    <property type="evidence" value="ECO:0007669"/>
    <property type="project" value="UniProtKB-SubCell"/>
</dbReference>
<feature type="transmembrane region" description="Helical" evidence="8">
    <location>
        <begin position="379"/>
        <end position="398"/>
    </location>
</feature>
<evidence type="ECO:0000256" key="3">
    <source>
        <dbReference type="ARBA" id="ARBA00022475"/>
    </source>
</evidence>
<dbReference type="EMBL" id="QOPI01000007">
    <property type="protein sequence ID" value="RCL44934.1"/>
    <property type="molecule type" value="Genomic_DNA"/>
</dbReference>
<keyword evidence="6 8" id="KW-1133">Transmembrane helix</keyword>
<dbReference type="Pfam" id="PF00528">
    <property type="entry name" value="BPD_transp_1"/>
    <property type="match status" value="2"/>
</dbReference>
<dbReference type="AlphaFoldDB" id="A0A368C754"/>
<feature type="transmembrane region" description="Helical" evidence="8">
    <location>
        <begin position="127"/>
        <end position="147"/>
    </location>
</feature>
<comment type="subcellular location">
    <subcellularLocation>
        <location evidence="1">Cell inner membrane</location>
        <topology evidence="1">Multi-pass membrane protein</topology>
    </subcellularLocation>
    <subcellularLocation>
        <location evidence="8">Cell membrane</location>
        <topology evidence="8">Multi-pass membrane protein</topology>
    </subcellularLocation>
</comment>
<dbReference type="PANTHER" id="PTHR43357:SF3">
    <property type="entry name" value="FE(3+)-TRANSPORT SYSTEM PERMEASE PROTEIN FBPB 2"/>
    <property type="match status" value="1"/>
</dbReference>
<feature type="transmembrane region" description="Helical" evidence="8">
    <location>
        <begin position="276"/>
        <end position="300"/>
    </location>
</feature>
<feature type="transmembrane region" description="Helical" evidence="8">
    <location>
        <begin position="83"/>
        <end position="107"/>
    </location>
</feature>
<dbReference type="GO" id="GO:0055085">
    <property type="term" value="P:transmembrane transport"/>
    <property type="evidence" value="ECO:0007669"/>
    <property type="project" value="InterPro"/>
</dbReference>
<dbReference type="Gene3D" id="1.10.3720.10">
    <property type="entry name" value="MetI-like"/>
    <property type="match status" value="2"/>
</dbReference>
<comment type="similarity">
    <text evidence="8">Belongs to the binding-protein-dependent transport system permease family.</text>
</comment>
<gene>
    <name evidence="10" type="ORF">DBW92_02150</name>
</gene>
<dbReference type="PROSITE" id="PS50928">
    <property type="entry name" value="ABC_TM1"/>
    <property type="match status" value="2"/>
</dbReference>
<evidence type="ECO:0000256" key="7">
    <source>
        <dbReference type="ARBA" id="ARBA00023136"/>
    </source>
</evidence>
<feature type="domain" description="ABC transmembrane type-1" evidence="9">
    <location>
        <begin position="316"/>
        <end position="506"/>
    </location>
</feature>
<keyword evidence="7 8" id="KW-0472">Membrane</keyword>
<evidence type="ECO:0000256" key="5">
    <source>
        <dbReference type="ARBA" id="ARBA00022692"/>
    </source>
</evidence>
<feature type="transmembrane region" description="Helical" evidence="8">
    <location>
        <begin position="355"/>
        <end position="373"/>
    </location>
</feature>
<dbReference type="SUPFAM" id="SSF161098">
    <property type="entry name" value="MetI-like"/>
    <property type="match status" value="2"/>
</dbReference>
<dbReference type="PANTHER" id="PTHR43357">
    <property type="entry name" value="INNER MEMBRANE ABC TRANSPORTER PERMEASE PROTEIN YDCV"/>
    <property type="match status" value="1"/>
</dbReference>
<accession>A0A368C754</accession>
<dbReference type="Proteomes" id="UP000252915">
    <property type="component" value="Unassembled WGS sequence"/>
</dbReference>
<keyword evidence="4" id="KW-0997">Cell inner membrane</keyword>
<feature type="transmembrane region" description="Helical" evidence="8">
    <location>
        <begin position="227"/>
        <end position="247"/>
    </location>
</feature>
<proteinExistence type="inferred from homology"/>
<keyword evidence="5 8" id="KW-0812">Transmembrane</keyword>
<feature type="transmembrane region" description="Helical" evidence="8">
    <location>
        <begin position="320"/>
        <end position="343"/>
    </location>
</feature>
<feature type="transmembrane region" description="Helical" evidence="8">
    <location>
        <begin position="434"/>
        <end position="452"/>
    </location>
</feature>
<protein>
    <submittedName>
        <fullName evidence="10">Iron ABC transporter permease</fullName>
    </submittedName>
</protein>
<name>A0A368C754_9GAMM</name>
<keyword evidence="3" id="KW-1003">Cell membrane</keyword>
<dbReference type="InterPro" id="IPR035906">
    <property type="entry name" value="MetI-like_sf"/>
</dbReference>
<sequence>MEHLKIWKYLSIPWIVASLLFFITFLILAFFQEVSDIFLTSSLILRLLINTISLTILVGFFTFIIAAPFALLTSLYKFPGHRFFSWSLSLPLVFPAYIYAFIFVGGLEYSGPIATWLREFNIILPSIRNILGASLIMSLSLYPYIFLLMKAQIRHTGIPIFKAAKTLGKSDITVIKTILLPSLKPSIIAGMILAMLETLADFGGVSTLRIETFTVAIYNAWFGYQDYYSGARLAGILFIFVMLLMLLSKNLTDSRKIGSISNDIFEKISLRTSTGFLCSFLCLFLLLISFVFPLIQLIIWSDLGITFFSSKNITLFLNSGFLGLISALIICFIALALSLAYIGSSKMKGFISASSMGYAMPGSVIAVGLLIVINEIFGISITSLGILGLIIALSIRFITPAFQYLLSASKNISESNIKAITTLPNNPLKAFRSLYFPALKPALFVAFLVVFIEVVKEQPATLILRPVGFETLSSKIYNFTSEGQWELAANPSLLLVLLSFILVYFLNKKLDGDK</sequence>
<feature type="domain" description="ABC transmembrane type-1" evidence="9">
    <location>
        <begin position="48"/>
        <end position="249"/>
    </location>
</feature>
<evidence type="ECO:0000256" key="8">
    <source>
        <dbReference type="RuleBase" id="RU363032"/>
    </source>
</evidence>
<reference evidence="10 11" key="1">
    <citation type="journal article" date="2018" name="Microbiome">
        <title>Fine metagenomic profile of the Mediterranean stratified and mixed water columns revealed by assembly and recruitment.</title>
        <authorList>
            <person name="Haro-Moreno J.M."/>
            <person name="Lopez-Perez M."/>
            <person name="De La Torre J.R."/>
            <person name="Picazo A."/>
            <person name="Camacho A."/>
            <person name="Rodriguez-Valera F."/>
        </authorList>
    </citation>
    <scope>NUCLEOTIDE SEQUENCE [LARGE SCALE GENOMIC DNA]</scope>
    <source>
        <strain evidence="10">MED-G78</strain>
    </source>
</reference>
<organism evidence="10 11">
    <name type="scientific">SAR86 cluster bacterium</name>
    <dbReference type="NCBI Taxonomy" id="2030880"/>
    <lineage>
        <taxon>Bacteria</taxon>
        <taxon>Pseudomonadati</taxon>
        <taxon>Pseudomonadota</taxon>
        <taxon>Gammaproteobacteria</taxon>
        <taxon>SAR86 cluster</taxon>
    </lineage>
</organism>
<evidence type="ECO:0000256" key="4">
    <source>
        <dbReference type="ARBA" id="ARBA00022519"/>
    </source>
</evidence>
<evidence type="ECO:0000313" key="10">
    <source>
        <dbReference type="EMBL" id="RCL44934.1"/>
    </source>
</evidence>
<dbReference type="InterPro" id="IPR000515">
    <property type="entry name" value="MetI-like"/>
</dbReference>
<feature type="transmembrane region" description="Helical" evidence="8">
    <location>
        <begin position="43"/>
        <end position="71"/>
    </location>
</feature>
<evidence type="ECO:0000313" key="11">
    <source>
        <dbReference type="Proteomes" id="UP000252915"/>
    </source>
</evidence>
<dbReference type="CDD" id="cd06261">
    <property type="entry name" value="TM_PBP2"/>
    <property type="match status" value="1"/>
</dbReference>
<evidence type="ECO:0000256" key="6">
    <source>
        <dbReference type="ARBA" id="ARBA00022989"/>
    </source>
</evidence>
<feature type="transmembrane region" description="Helical" evidence="8">
    <location>
        <begin position="487"/>
        <end position="506"/>
    </location>
</feature>
<evidence type="ECO:0000256" key="2">
    <source>
        <dbReference type="ARBA" id="ARBA00022448"/>
    </source>
</evidence>
<evidence type="ECO:0000256" key="1">
    <source>
        <dbReference type="ARBA" id="ARBA00004429"/>
    </source>
</evidence>
<feature type="transmembrane region" description="Helical" evidence="8">
    <location>
        <begin position="12"/>
        <end position="31"/>
    </location>
</feature>
<keyword evidence="2 8" id="KW-0813">Transport</keyword>
<comment type="caution">
    <text evidence="10">The sequence shown here is derived from an EMBL/GenBank/DDBJ whole genome shotgun (WGS) entry which is preliminary data.</text>
</comment>
<evidence type="ECO:0000259" key="9">
    <source>
        <dbReference type="PROSITE" id="PS50928"/>
    </source>
</evidence>